<dbReference type="SUPFAM" id="SSF52540">
    <property type="entry name" value="P-loop containing nucleoside triphosphate hydrolases"/>
    <property type="match status" value="1"/>
</dbReference>
<comment type="caution">
    <text evidence="2">The sequence shown here is derived from an EMBL/GenBank/DDBJ whole genome shotgun (WGS) entry which is preliminary data.</text>
</comment>
<dbReference type="InterPro" id="IPR011990">
    <property type="entry name" value="TPR-like_helical_dom_sf"/>
</dbReference>
<dbReference type="EMBL" id="JARJCM010000167">
    <property type="protein sequence ID" value="KAJ7024603.1"/>
    <property type="molecule type" value="Genomic_DNA"/>
</dbReference>
<feature type="compositionally biased region" description="Low complexity" evidence="1">
    <location>
        <begin position="1"/>
        <end position="20"/>
    </location>
</feature>
<dbReference type="PRINTS" id="PR00381">
    <property type="entry name" value="KINESINLIGHT"/>
</dbReference>
<evidence type="ECO:0000256" key="1">
    <source>
        <dbReference type="SAM" id="MobiDB-lite"/>
    </source>
</evidence>
<dbReference type="CDD" id="cd21037">
    <property type="entry name" value="MLKL_NTD"/>
    <property type="match status" value="1"/>
</dbReference>
<dbReference type="SMART" id="SM00028">
    <property type="entry name" value="TPR"/>
    <property type="match status" value="13"/>
</dbReference>
<feature type="region of interest" description="Disordered" evidence="1">
    <location>
        <begin position="1"/>
        <end position="21"/>
    </location>
</feature>
<evidence type="ECO:0000313" key="3">
    <source>
        <dbReference type="Proteomes" id="UP001218188"/>
    </source>
</evidence>
<keyword evidence="3" id="KW-1185">Reference proteome</keyword>
<accession>A0AAD6SCR5</accession>
<dbReference type="SUPFAM" id="SSF48452">
    <property type="entry name" value="TPR-like"/>
    <property type="match status" value="5"/>
</dbReference>
<dbReference type="InterPro" id="IPR053137">
    <property type="entry name" value="NLR-like"/>
</dbReference>
<dbReference type="GO" id="GO:0043531">
    <property type="term" value="F:ADP binding"/>
    <property type="evidence" value="ECO:0007669"/>
    <property type="project" value="InterPro"/>
</dbReference>
<evidence type="ECO:0000313" key="2">
    <source>
        <dbReference type="EMBL" id="KAJ7024603.1"/>
    </source>
</evidence>
<reference evidence="2" key="1">
    <citation type="submission" date="2023-03" db="EMBL/GenBank/DDBJ databases">
        <title>Massive genome expansion in bonnet fungi (Mycena s.s.) driven by repeated elements and novel gene families across ecological guilds.</title>
        <authorList>
            <consortium name="Lawrence Berkeley National Laboratory"/>
            <person name="Harder C.B."/>
            <person name="Miyauchi S."/>
            <person name="Viragh M."/>
            <person name="Kuo A."/>
            <person name="Thoen E."/>
            <person name="Andreopoulos B."/>
            <person name="Lu D."/>
            <person name="Skrede I."/>
            <person name="Drula E."/>
            <person name="Henrissat B."/>
            <person name="Morin E."/>
            <person name="Kohler A."/>
            <person name="Barry K."/>
            <person name="LaButti K."/>
            <person name="Morin E."/>
            <person name="Salamov A."/>
            <person name="Lipzen A."/>
            <person name="Mereny Z."/>
            <person name="Hegedus B."/>
            <person name="Baldrian P."/>
            <person name="Stursova M."/>
            <person name="Weitz H."/>
            <person name="Taylor A."/>
            <person name="Grigoriev I.V."/>
            <person name="Nagy L.G."/>
            <person name="Martin F."/>
            <person name="Kauserud H."/>
        </authorList>
    </citation>
    <scope>NUCLEOTIDE SEQUENCE</scope>
    <source>
        <strain evidence="2">CBHHK200</strain>
    </source>
</reference>
<proteinExistence type="predicted"/>
<dbReference type="PANTHER" id="PTHR46082">
    <property type="entry name" value="ATP/GTP-BINDING PROTEIN-RELATED"/>
    <property type="match status" value="1"/>
</dbReference>
<name>A0AAD6SCR5_9AGAR</name>
<sequence length="1297" mass="143689">MSTTSPPTSGSPVPQTTGGTILRPFKAPSKSKLDWLAPAILTAKTITAAAECAPFPYIKGVSGTVLILLETVGKVKKNREDLEELCNSTTEIITILRDQIVTHGSTAAVKFKGLCEELESYLKAAVLAIQNLQGQSKGFRGRVKEFVKSSSLTDEIVGYQMQIQGVCSKLKLMAIVETKFKVDEMHAIITAPSFAVVKAVQNINKCPPPSRIFQGRQAILNKMHQFFDTDSGKQHIYVLHGLGGAGKTQIALKFIEESSFSDIFLVDTSKAETIETALKSIAVSKTVGDSAQDTLMWLQSNQNKWLLFFDNADDPKINLNEFFPQCNHGNIIITSRNPELRSYGAHTSVSDMEEADATTLLLRRANKESSEENLKLATEIVKELYCLPLAIVQAGAFISKSEDLEGYLVLYRGNRARLLSEKAVQSHDGYAWTVYTTWQISFTQLSKPAASLLQLCSCLHYTGISEDIFSNASKYSSWNPPKEELQEPLEFLSHFLGPTGEWNSLRFLDVTNEIKAYSLISFNVNTKLFSIHPLVHAWSRSILPDEEAFHSCMGSILGMCITEIPGEEIEVASVRLIPHLVLLKGVTPDGVADFRRAFWRIYHEGGRFKDAQSIAEQVLEKSQLLLGEEHLETLQAMQNVASTYLALGEFQKAEALDVLVVEKRSKLLGDEHPDTLSAMGNLASTYSELGEFQKAKELKVLVLEKRTKLLGEEHPSTILTMGNLAATYSELGEFQKAQELKVLVLGKHRELLGNEHPDTLLAMGNLAATYSELGEFQKAKELKVLVLEKRTKLLGDEHPDTLLAMGNLAATYSELGEFKKAEELKVLVLEKRTKLLGDEHPDTLLAMGNLAATYSELGEFQKAQELKVLVLEKRTKLLGDEHPGTLSAMGNLAATYSELGEFQKAEELKVLVLEKRTKLLGDEHPGTLSAMGNLAATYSELGEFQKAQELKVLVLEKRTKLLGDEHPGTLSAMGNLAATYSELGEFQKAEELKVLVLEKRTKLLGEEHPSTLLAMGNLAATYSELGEFNKAEELEVLVLEKRTKLLGEEHPSTILTMGNLAATYSELGEFQKAKELEALVLEKRTKLLGEEHPDTLLAMGNLAATYSELGEFQKAEELEVLVLEKRTKLLGEEHPSTILTMGNLAATYSELGEFQKAKELEALVLEKRTKLLGEEHPDTLLAMGNLARTYSDLGEFQKALELEVLVLGKHRELLGNEHPDTLLAMGSLATTYSQLEEFQQAKELEVEVLQTRRQLLGDKHPHTILAMQNLAKTYQELGKQEEMEELEQLITDSSKSL</sequence>
<dbReference type="InterPro" id="IPR027417">
    <property type="entry name" value="P-loop_NTPase"/>
</dbReference>
<dbReference type="Gene3D" id="1.25.40.10">
    <property type="entry name" value="Tetratricopeptide repeat domain"/>
    <property type="match status" value="5"/>
</dbReference>
<dbReference type="Gene3D" id="3.40.50.300">
    <property type="entry name" value="P-loop containing nucleotide triphosphate hydrolases"/>
    <property type="match status" value="1"/>
</dbReference>
<dbReference type="Pfam" id="PF13374">
    <property type="entry name" value="TPR_10"/>
    <property type="match status" value="14"/>
</dbReference>
<dbReference type="PANTHER" id="PTHR46082:SF6">
    <property type="entry name" value="AAA+ ATPASE DOMAIN-CONTAINING PROTEIN-RELATED"/>
    <property type="match status" value="1"/>
</dbReference>
<dbReference type="Pfam" id="PF13424">
    <property type="entry name" value="TPR_12"/>
    <property type="match status" value="1"/>
</dbReference>
<dbReference type="InterPro" id="IPR059179">
    <property type="entry name" value="MLKL-like_MCAfunc"/>
</dbReference>
<organism evidence="2 3">
    <name type="scientific">Mycena alexandri</name>
    <dbReference type="NCBI Taxonomy" id="1745969"/>
    <lineage>
        <taxon>Eukaryota</taxon>
        <taxon>Fungi</taxon>
        <taxon>Dikarya</taxon>
        <taxon>Basidiomycota</taxon>
        <taxon>Agaricomycotina</taxon>
        <taxon>Agaricomycetes</taxon>
        <taxon>Agaricomycetidae</taxon>
        <taxon>Agaricales</taxon>
        <taxon>Marasmiineae</taxon>
        <taxon>Mycenaceae</taxon>
        <taxon>Mycena</taxon>
    </lineage>
</organism>
<gene>
    <name evidence="2" type="ORF">C8F04DRAFT_154814</name>
</gene>
<protein>
    <submittedName>
        <fullName evidence="2">Kinesin</fullName>
    </submittedName>
</protein>
<dbReference type="InterPro" id="IPR019734">
    <property type="entry name" value="TPR_rpt"/>
</dbReference>
<dbReference type="Proteomes" id="UP001218188">
    <property type="component" value="Unassembled WGS sequence"/>
</dbReference>